<dbReference type="Gene3D" id="3.40.50.720">
    <property type="entry name" value="NAD(P)-binding Rossmann-like Domain"/>
    <property type="match status" value="1"/>
</dbReference>
<evidence type="ECO:0000313" key="5">
    <source>
        <dbReference type="EMBL" id="WOK05753.1"/>
    </source>
</evidence>
<keyword evidence="3" id="KW-0028">Amino-acid biosynthesis</keyword>
<dbReference type="InterPro" id="IPR013708">
    <property type="entry name" value="Shikimate_DH-bd_N"/>
</dbReference>
<dbReference type="SUPFAM" id="SSF51735">
    <property type="entry name" value="NAD(P)-binding Rossmann-fold domains"/>
    <property type="match status" value="1"/>
</dbReference>
<dbReference type="Pfam" id="PF08501">
    <property type="entry name" value="Shikimate_dh_N"/>
    <property type="match status" value="1"/>
</dbReference>
<dbReference type="InterPro" id="IPR036291">
    <property type="entry name" value="NAD(P)-bd_dom_sf"/>
</dbReference>
<dbReference type="InterPro" id="IPR046346">
    <property type="entry name" value="Aminoacid_DH-like_N_sf"/>
</dbReference>
<evidence type="ECO:0000256" key="1">
    <source>
        <dbReference type="ARBA" id="ARBA00004871"/>
    </source>
</evidence>
<dbReference type="InterPro" id="IPR022893">
    <property type="entry name" value="Shikimate_DH_fam"/>
</dbReference>
<dbReference type="RefSeq" id="WP_317488508.1">
    <property type="nucleotide sequence ID" value="NZ_CP136051.1"/>
</dbReference>
<dbReference type="Proteomes" id="UP001302349">
    <property type="component" value="Chromosome"/>
</dbReference>
<keyword evidence="6" id="KW-1185">Reference proteome</keyword>
<keyword evidence="2" id="KW-0560">Oxidoreductase</keyword>
<sequence>MPRLFGLIGFPLTHSFSRKYFSEKFLREGISDASYELYEMETAASFPALFAENPNLVGINVTIPHKKAVIPLLNKLDQSASRVGAVNVIRKERDGQLTGFNSDYIGFLRSLQSWAGDAIVGAKALVLGTGGAASAVRVALEDLKIEFLQVSRSAGNGVITYGDLKNDPTILESRKLIINTTPLGTYPDTGKCPEIDFERIGSGHLFYDLVYNPAETLFMKKGQEHGAKVKNGYDMLVLQAERAWEIWNQK</sequence>
<organism evidence="5 6">
    <name type="scientific">Imperialibacter roseus</name>
    <dbReference type="NCBI Taxonomy" id="1324217"/>
    <lineage>
        <taxon>Bacteria</taxon>
        <taxon>Pseudomonadati</taxon>
        <taxon>Bacteroidota</taxon>
        <taxon>Cytophagia</taxon>
        <taxon>Cytophagales</taxon>
        <taxon>Flammeovirgaceae</taxon>
        <taxon>Imperialibacter</taxon>
    </lineage>
</organism>
<gene>
    <name evidence="5" type="ORF">RT717_22000</name>
</gene>
<dbReference type="SUPFAM" id="SSF53223">
    <property type="entry name" value="Aminoacid dehydrogenase-like, N-terminal domain"/>
    <property type="match status" value="1"/>
</dbReference>
<dbReference type="Gene3D" id="3.40.50.10860">
    <property type="entry name" value="Leucine Dehydrogenase, chain A, domain 1"/>
    <property type="match status" value="1"/>
</dbReference>
<dbReference type="PANTHER" id="PTHR21089">
    <property type="entry name" value="SHIKIMATE DEHYDROGENASE"/>
    <property type="match status" value="1"/>
</dbReference>
<comment type="pathway">
    <text evidence="1">Metabolic intermediate biosynthesis; chorismate biosynthesis; chorismate from D-erythrose 4-phosphate and phosphoenolpyruvate: step 4/7.</text>
</comment>
<evidence type="ECO:0000256" key="2">
    <source>
        <dbReference type="ARBA" id="ARBA00023002"/>
    </source>
</evidence>
<evidence type="ECO:0000259" key="4">
    <source>
        <dbReference type="Pfam" id="PF08501"/>
    </source>
</evidence>
<dbReference type="CDD" id="cd01065">
    <property type="entry name" value="NAD_bind_Shikimate_DH"/>
    <property type="match status" value="1"/>
</dbReference>
<keyword evidence="3" id="KW-0057">Aromatic amino acid biosynthesis</keyword>
<feature type="domain" description="Shikimate dehydrogenase substrate binding N-terminal" evidence="4">
    <location>
        <begin position="7"/>
        <end position="89"/>
    </location>
</feature>
<evidence type="ECO:0000313" key="6">
    <source>
        <dbReference type="Proteomes" id="UP001302349"/>
    </source>
</evidence>
<reference evidence="5 6" key="1">
    <citation type="journal article" date="2023" name="Microbiol. Resour. Announc.">
        <title>Complete Genome Sequence of Imperialibacter roseus strain P4T.</title>
        <authorList>
            <person name="Tizabi D.R."/>
            <person name="Bachvaroff T."/>
            <person name="Hill R.T."/>
        </authorList>
    </citation>
    <scope>NUCLEOTIDE SEQUENCE [LARGE SCALE GENOMIC DNA]</scope>
    <source>
        <strain evidence="5 6">P4T</strain>
    </source>
</reference>
<name>A0ABZ0IMS5_9BACT</name>
<proteinExistence type="predicted"/>
<dbReference type="EMBL" id="CP136051">
    <property type="protein sequence ID" value="WOK05753.1"/>
    <property type="molecule type" value="Genomic_DNA"/>
</dbReference>
<dbReference type="PANTHER" id="PTHR21089:SF1">
    <property type="entry name" value="BIFUNCTIONAL 3-DEHYDROQUINATE DEHYDRATASE_SHIKIMATE DEHYDROGENASE, CHLOROPLASTIC"/>
    <property type="match status" value="1"/>
</dbReference>
<accession>A0ABZ0IMS5</accession>
<evidence type="ECO:0000256" key="3">
    <source>
        <dbReference type="ARBA" id="ARBA00023141"/>
    </source>
</evidence>
<protein>
    <submittedName>
        <fullName evidence="5">Shikimate dehydrogenase</fullName>
    </submittedName>
</protein>